<evidence type="ECO:0000256" key="4">
    <source>
        <dbReference type="ARBA" id="ARBA00022729"/>
    </source>
</evidence>
<organism evidence="8 9">
    <name type="scientific">Sorangium cellulosum</name>
    <name type="common">Polyangium cellulosum</name>
    <dbReference type="NCBI Taxonomy" id="56"/>
    <lineage>
        <taxon>Bacteria</taxon>
        <taxon>Pseudomonadati</taxon>
        <taxon>Myxococcota</taxon>
        <taxon>Polyangia</taxon>
        <taxon>Polyangiales</taxon>
        <taxon>Polyangiaceae</taxon>
        <taxon>Sorangium</taxon>
    </lineage>
</organism>
<protein>
    <recommendedName>
        <fullName evidence="10">Feruloyl esterase</fullName>
    </recommendedName>
</protein>
<dbReference type="Proteomes" id="UP000075260">
    <property type="component" value="Unassembled WGS sequence"/>
</dbReference>
<evidence type="ECO:0008006" key="10">
    <source>
        <dbReference type="Google" id="ProtNLM"/>
    </source>
</evidence>
<keyword evidence="4" id="KW-0732">Signal</keyword>
<gene>
    <name evidence="8" type="ORF">BE15_11960</name>
</gene>
<dbReference type="PANTHER" id="PTHR38050">
    <property type="match status" value="1"/>
</dbReference>
<dbReference type="EMBL" id="JEMA01000689">
    <property type="protein sequence ID" value="KYF67026.1"/>
    <property type="molecule type" value="Genomic_DNA"/>
</dbReference>
<dbReference type="AlphaFoldDB" id="A0A150QH19"/>
<dbReference type="SUPFAM" id="SSF53474">
    <property type="entry name" value="alpha/beta-Hydrolases"/>
    <property type="match status" value="1"/>
</dbReference>
<evidence type="ECO:0000313" key="9">
    <source>
        <dbReference type="Proteomes" id="UP000075260"/>
    </source>
</evidence>
<evidence type="ECO:0000256" key="1">
    <source>
        <dbReference type="ARBA" id="ARBA00004613"/>
    </source>
</evidence>
<dbReference type="GO" id="GO:0045493">
    <property type="term" value="P:xylan catabolic process"/>
    <property type="evidence" value="ECO:0007669"/>
    <property type="project" value="UniProtKB-KW"/>
</dbReference>
<proteinExistence type="predicted"/>
<keyword evidence="6" id="KW-0119">Carbohydrate metabolism</keyword>
<dbReference type="InterPro" id="IPR043595">
    <property type="entry name" value="FaeB/C/D"/>
</dbReference>
<evidence type="ECO:0000256" key="5">
    <source>
        <dbReference type="ARBA" id="ARBA00022801"/>
    </source>
</evidence>
<evidence type="ECO:0000256" key="2">
    <source>
        <dbReference type="ARBA" id="ARBA00022525"/>
    </source>
</evidence>
<keyword evidence="2" id="KW-0964">Secreted</keyword>
<evidence type="ECO:0000256" key="7">
    <source>
        <dbReference type="ARBA" id="ARBA00023326"/>
    </source>
</evidence>
<comment type="caution">
    <text evidence="8">The sequence shown here is derived from an EMBL/GenBank/DDBJ whole genome shotgun (WGS) entry which is preliminary data.</text>
</comment>
<evidence type="ECO:0000313" key="8">
    <source>
        <dbReference type="EMBL" id="KYF67026.1"/>
    </source>
</evidence>
<keyword evidence="5" id="KW-0378">Hydrolase</keyword>
<dbReference type="GO" id="GO:0030600">
    <property type="term" value="F:feruloyl esterase activity"/>
    <property type="evidence" value="ECO:0007669"/>
    <property type="project" value="InterPro"/>
</dbReference>
<keyword evidence="7" id="KW-0624">Polysaccharide degradation</keyword>
<accession>A0A150QH19</accession>
<dbReference type="PANTHER" id="PTHR38050:SF2">
    <property type="entry name" value="FERULOYL ESTERASE C-RELATED"/>
    <property type="match status" value="1"/>
</dbReference>
<evidence type="ECO:0000256" key="3">
    <source>
        <dbReference type="ARBA" id="ARBA00022651"/>
    </source>
</evidence>
<name>A0A150QH19_SORCE</name>
<sequence>MGSASRSYVLHVPPAYDGSKPVPLVLDFHGLGGDGPSQRSGSPYPAQTDPEGVIMAFPSGLSGPSGPAWNVGPCCVAGTDDVAVAKAIVAQIQETACIDPKRVYAVGFSMGGGMSHYLACHAADVFAAVAPAAFDLLEENVGDCNPSRPIPVITFRGTSDPIVPYAGGYSSVVRGMPITFLGAKRGFEAWAEINGCTGSPSAENGDGCSTYSACQDGVDVTLCTKQGGGHEAGNARVGWPALKRHTLP</sequence>
<reference evidence="8 9" key="1">
    <citation type="submission" date="2014-02" db="EMBL/GenBank/DDBJ databases">
        <title>The small core and large imbalanced accessory genome model reveals a collaborative survival strategy of Sorangium cellulosum strains in nature.</title>
        <authorList>
            <person name="Han K."/>
            <person name="Peng R."/>
            <person name="Blom J."/>
            <person name="Li Y.-Z."/>
        </authorList>
    </citation>
    <scope>NUCLEOTIDE SEQUENCE [LARGE SCALE GENOMIC DNA]</scope>
    <source>
        <strain evidence="8 9">So0008-312</strain>
    </source>
</reference>
<comment type="subcellular location">
    <subcellularLocation>
        <location evidence="1">Secreted</location>
    </subcellularLocation>
</comment>
<dbReference type="Gene3D" id="3.40.50.1820">
    <property type="entry name" value="alpha/beta hydrolase"/>
    <property type="match status" value="1"/>
</dbReference>
<dbReference type="GO" id="GO:0005576">
    <property type="term" value="C:extracellular region"/>
    <property type="evidence" value="ECO:0007669"/>
    <property type="project" value="UniProtKB-SubCell"/>
</dbReference>
<evidence type="ECO:0000256" key="6">
    <source>
        <dbReference type="ARBA" id="ARBA00023277"/>
    </source>
</evidence>
<keyword evidence="3" id="KW-0858">Xylan degradation</keyword>
<dbReference type="InterPro" id="IPR029058">
    <property type="entry name" value="AB_hydrolase_fold"/>
</dbReference>